<protein>
    <recommendedName>
        <fullName evidence="3">Phage late control D family protein</fullName>
    </recommendedName>
</protein>
<dbReference type="OrthoDB" id="262740at2"/>
<comment type="caution">
    <text evidence="1">The sequence shown here is derived from an EMBL/GenBank/DDBJ whole genome shotgun (WGS) entry which is preliminary data.</text>
</comment>
<accession>A0A5R8ML25</accession>
<dbReference type="RefSeq" id="WP_138179730.1">
    <property type="nucleotide sequence ID" value="NZ_VBUI01000004.1"/>
</dbReference>
<sequence>MSSSSALHLSLMIGPVAPMPVPALMIDALEFVEVSHATGTTSAFQLRFKVTSQSALNTIFLVATGQNTTLGTPPLRVVLIVTLNGRPRPLFDGVVSQVEVQPGQSDQPGSISVTGEDLTRVMDLIDFSGVPMPMPIPARVALICAKYAAFGIVPLPIPELFPDVPIPVERIPAQQGTDLAYIQQLAEEVGHVFYIEPGEVPLTNVAYFGPEIKVGLPQPALNLDMDAHTNVESMNFSFDPTKGVLPVVLIQNPQTRVPIPIPIPDLNPLQPPLGALPAPIARLKMMKDTAKLNPMQAILKGLNEAKKSQDAVSASGSLDVLRYGRLLEARKLVGVRGAGIAYDGLYYVSRVTSTIKRGEFTQRFELTRNGLISLTPTVPA</sequence>
<dbReference type="AlphaFoldDB" id="A0A5R8ML25"/>
<proteinExistence type="predicted"/>
<name>A0A5R8ML25_9GAMM</name>
<evidence type="ECO:0000313" key="1">
    <source>
        <dbReference type="EMBL" id="TLF52870.1"/>
    </source>
</evidence>
<reference evidence="1 2" key="1">
    <citation type="journal article" date="2007" name="Int. J. Syst. Evol. Microbiol.">
        <title>Halomonas saccharevitans sp. nov., Halomonas arcis sp. nov. and Halomonas subterranea sp. nov., halophilic bacteria isolated from hypersaline environments of China.</title>
        <authorList>
            <person name="Xu X.W."/>
            <person name="Wu Y.H."/>
            <person name="Zhou Z."/>
            <person name="Wang C.S."/>
            <person name="Zhou Y.G."/>
            <person name="Zhang H.B."/>
            <person name="Wang Y."/>
            <person name="Wu M."/>
        </authorList>
    </citation>
    <scope>NUCLEOTIDE SEQUENCE [LARGE SCALE GENOMIC DNA]</scope>
    <source>
        <strain evidence="1 2">TBZ3</strain>
    </source>
</reference>
<dbReference type="Proteomes" id="UP000306973">
    <property type="component" value="Unassembled WGS sequence"/>
</dbReference>
<keyword evidence="2" id="KW-1185">Reference proteome</keyword>
<gene>
    <name evidence="1" type="ORF">FEI13_03985</name>
</gene>
<evidence type="ECO:0000313" key="2">
    <source>
        <dbReference type="Proteomes" id="UP000306973"/>
    </source>
</evidence>
<evidence type="ECO:0008006" key="3">
    <source>
        <dbReference type="Google" id="ProtNLM"/>
    </source>
</evidence>
<organism evidence="1 2">
    <name type="scientific">Halomonas urmiana</name>
    <dbReference type="NCBI Taxonomy" id="490901"/>
    <lineage>
        <taxon>Bacteria</taxon>
        <taxon>Pseudomonadati</taxon>
        <taxon>Pseudomonadota</taxon>
        <taxon>Gammaproteobacteria</taxon>
        <taxon>Oceanospirillales</taxon>
        <taxon>Halomonadaceae</taxon>
        <taxon>Halomonas</taxon>
    </lineage>
</organism>
<dbReference type="EMBL" id="VBUI01000004">
    <property type="protein sequence ID" value="TLF52870.1"/>
    <property type="molecule type" value="Genomic_DNA"/>
</dbReference>